<dbReference type="PANTHER" id="PTHR33231">
    <property type="entry name" value="30S RIBOSOMAL PROTEIN"/>
    <property type="match status" value="1"/>
</dbReference>
<reference evidence="7 8" key="1">
    <citation type="journal article" date="2013" name="Genome Announc.">
        <title>Genome sequences for three denitrifying bacterial strains isolated from a uranium- and nitrate-contaminated subsurface environment.</title>
        <authorList>
            <person name="Venkatramanan R."/>
            <person name="Prakash O."/>
            <person name="Woyke T."/>
            <person name="Chain P."/>
            <person name="Goodwin L.A."/>
            <person name="Watson D."/>
            <person name="Brooks S."/>
            <person name="Kostka J.E."/>
            <person name="Green S.J."/>
        </authorList>
    </citation>
    <scope>NUCLEOTIDE SEQUENCE [LARGE SCALE GENOMIC DNA]</scope>
    <source>
        <strain evidence="7 8">1NES1</strain>
    </source>
</reference>
<dbReference type="InterPro" id="IPR003489">
    <property type="entry name" value="RHF/RaiA"/>
</dbReference>
<organism evidence="7 8">
    <name type="scientific">Hyphomicrobium denitrificans 1NES1</name>
    <dbReference type="NCBI Taxonomy" id="670307"/>
    <lineage>
        <taxon>Bacteria</taxon>
        <taxon>Pseudomonadati</taxon>
        <taxon>Pseudomonadota</taxon>
        <taxon>Alphaproteobacteria</taxon>
        <taxon>Hyphomicrobiales</taxon>
        <taxon>Hyphomicrobiaceae</taxon>
        <taxon>Hyphomicrobium</taxon>
    </lineage>
</organism>
<dbReference type="EMBL" id="CP005587">
    <property type="protein sequence ID" value="AGK56589.1"/>
    <property type="molecule type" value="Genomic_DNA"/>
</dbReference>
<dbReference type="InterPro" id="IPR032528">
    <property type="entry name" value="Ribosom_S30AE_C"/>
</dbReference>
<dbReference type="Pfam" id="PF02482">
    <property type="entry name" value="Ribosomal_S30AE"/>
    <property type="match status" value="1"/>
</dbReference>
<dbReference type="InterPro" id="IPR038416">
    <property type="entry name" value="Ribosom_S30AE_C_sf"/>
</dbReference>
<dbReference type="GO" id="GO:0022627">
    <property type="term" value="C:cytosolic small ribosomal subunit"/>
    <property type="evidence" value="ECO:0007669"/>
    <property type="project" value="TreeGrafter"/>
</dbReference>
<dbReference type="eggNOG" id="COG1544">
    <property type="taxonomic scope" value="Bacteria"/>
</dbReference>
<dbReference type="Pfam" id="PF16321">
    <property type="entry name" value="Ribosom_S30AE_C"/>
    <property type="match status" value="1"/>
</dbReference>
<keyword evidence="4" id="KW-0963">Cytoplasm</keyword>
<dbReference type="HAMAP" id="MF_00839">
    <property type="entry name" value="HPF"/>
    <property type="match status" value="1"/>
</dbReference>
<dbReference type="PANTHER" id="PTHR33231:SF1">
    <property type="entry name" value="30S RIBOSOMAL PROTEIN"/>
    <property type="match status" value="1"/>
</dbReference>
<dbReference type="InterPro" id="IPR050574">
    <property type="entry name" value="HPF/YfiA_ribosome-assoc"/>
</dbReference>
<evidence type="ECO:0000313" key="8">
    <source>
        <dbReference type="Proteomes" id="UP000005952"/>
    </source>
</evidence>
<dbReference type="GO" id="GO:0045900">
    <property type="term" value="P:negative regulation of translational elongation"/>
    <property type="evidence" value="ECO:0007669"/>
    <property type="project" value="TreeGrafter"/>
</dbReference>
<protein>
    <recommendedName>
        <fullName evidence="3 4">Ribosome hibernation promoting factor</fullName>
        <shortName evidence="4">HPF</shortName>
    </recommendedName>
</protein>
<comment type="similarity">
    <text evidence="4">Belongs to the HPF/YfiA ribosome-associated protein family. Long HPF subfamily.</text>
</comment>
<dbReference type="KEGG" id="hdt:HYPDE_24518"/>
<sequence length="225" mass="24910">MGEAPQHRGAGTHAENTSPKTQRVQISMTIQITGKNLDAGNAFQTYASDKIHTVLKKYLDRVPDGHVRLERERGFFKTSCSVRLTSGLLLEAHGEGDDAYTSVDSAAQRLETRVRRYKSRIKSHTSAEAAARRKVDMEARDYIVSVGEEDQPEHHDANPLIIAEGQRNIGHMTVGEAVMQLDLSEAPFMIFKNAAHGGLNVVYRRNDGHIGWIDAEIPAASKHVD</sequence>
<comment type="function">
    <text evidence="4">Required for dimerization of active 70S ribosomes into 100S ribosomes in stationary phase; 100S ribosomes are translationally inactive and sometimes present during exponential growth.</text>
</comment>
<dbReference type="Gene3D" id="3.30.505.50">
    <property type="entry name" value="Sigma 54 modulation/S30EA ribosomal protein, C-terminal domain"/>
    <property type="match status" value="1"/>
</dbReference>
<dbReference type="InterPro" id="IPR036567">
    <property type="entry name" value="RHF-like"/>
</dbReference>
<evidence type="ECO:0000256" key="3">
    <source>
        <dbReference type="ARBA" id="ARBA00041148"/>
    </source>
</evidence>
<accession>N0AZL8</accession>
<evidence type="ECO:0000256" key="1">
    <source>
        <dbReference type="ARBA" id="ARBA00022845"/>
    </source>
</evidence>
<gene>
    <name evidence="4" type="primary">hpf</name>
    <name evidence="7" type="ORF">HYPDE_24518</name>
</gene>
<dbReference type="Gene3D" id="3.30.160.100">
    <property type="entry name" value="Ribosome hibernation promotion factor-like"/>
    <property type="match status" value="1"/>
</dbReference>
<feature type="domain" description="Sigma 54 modulation/S30EA ribosomal protein C-terminal" evidence="6">
    <location>
        <begin position="158"/>
        <end position="211"/>
    </location>
</feature>
<dbReference type="AlphaFoldDB" id="N0AZL8"/>
<comment type="subunit">
    <text evidence="4">Interacts with 100S ribosomes.</text>
</comment>
<evidence type="ECO:0000256" key="2">
    <source>
        <dbReference type="ARBA" id="ARBA00038695"/>
    </source>
</evidence>
<feature type="region of interest" description="Disordered" evidence="5">
    <location>
        <begin position="1"/>
        <end position="22"/>
    </location>
</feature>
<evidence type="ECO:0000259" key="6">
    <source>
        <dbReference type="Pfam" id="PF16321"/>
    </source>
</evidence>
<dbReference type="InterPro" id="IPR034694">
    <property type="entry name" value="HPF_long/plastid"/>
</dbReference>
<dbReference type="STRING" id="670307.HYPDE_24518"/>
<comment type="subcellular location">
    <subcellularLocation>
        <location evidence="4">Cytoplasm</location>
    </subcellularLocation>
</comment>
<keyword evidence="1 4" id="KW-0810">Translation regulation</keyword>
<dbReference type="GO" id="GO:0043024">
    <property type="term" value="F:ribosomal small subunit binding"/>
    <property type="evidence" value="ECO:0007669"/>
    <property type="project" value="TreeGrafter"/>
</dbReference>
<dbReference type="Proteomes" id="UP000005952">
    <property type="component" value="Chromosome"/>
</dbReference>
<comment type="subunit">
    <text evidence="2">Associates exclusively with 100S ribosomes, which are dimers of 70S ribosomes.</text>
</comment>
<evidence type="ECO:0000256" key="4">
    <source>
        <dbReference type="HAMAP-Rule" id="MF_00839"/>
    </source>
</evidence>
<dbReference type="SUPFAM" id="SSF69754">
    <property type="entry name" value="Ribosome binding protein Y (YfiA homologue)"/>
    <property type="match status" value="1"/>
</dbReference>
<keyword evidence="7" id="KW-0687">Ribonucleoprotein</keyword>
<evidence type="ECO:0000256" key="5">
    <source>
        <dbReference type="SAM" id="MobiDB-lite"/>
    </source>
</evidence>
<evidence type="ECO:0000313" key="7">
    <source>
        <dbReference type="EMBL" id="AGK56589.1"/>
    </source>
</evidence>
<dbReference type="NCBIfam" id="TIGR00741">
    <property type="entry name" value="yfiA"/>
    <property type="match status" value="1"/>
</dbReference>
<dbReference type="HOGENOM" id="CLU_071472_0_1_5"/>
<keyword evidence="7" id="KW-0689">Ribosomal protein</keyword>
<name>N0AZL8_9HYPH</name>
<proteinExistence type="inferred from homology"/>
<keyword evidence="8" id="KW-1185">Reference proteome</keyword>